<evidence type="ECO:0000259" key="2">
    <source>
        <dbReference type="PROSITE" id="PS50943"/>
    </source>
</evidence>
<dbReference type="RefSeq" id="WP_160734450.1">
    <property type="nucleotide sequence ID" value="NZ_CP139719.1"/>
</dbReference>
<dbReference type="Gene3D" id="1.10.260.40">
    <property type="entry name" value="lambda repressor-like DNA-binding domains"/>
    <property type="match status" value="1"/>
</dbReference>
<dbReference type="SUPFAM" id="SSF47413">
    <property type="entry name" value="lambda repressor-like DNA-binding domains"/>
    <property type="match status" value="1"/>
</dbReference>
<evidence type="ECO:0000256" key="1">
    <source>
        <dbReference type="ARBA" id="ARBA00023125"/>
    </source>
</evidence>
<dbReference type="Pfam" id="PF07238">
    <property type="entry name" value="PilZ"/>
    <property type="match status" value="1"/>
</dbReference>
<dbReference type="InterPro" id="IPR010982">
    <property type="entry name" value="Lambda_DNA-bd_dom_sf"/>
</dbReference>
<dbReference type="EMBL" id="WTYO01000007">
    <property type="protein sequence ID" value="MXO69848.1"/>
    <property type="molecule type" value="Genomic_DNA"/>
</dbReference>
<dbReference type="PANTHER" id="PTHR46797:SF1">
    <property type="entry name" value="METHYLPHOSPHONATE SYNTHASE"/>
    <property type="match status" value="1"/>
</dbReference>
<gene>
    <name evidence="3" type="ORF">GRI72_13565</name>
</gene>
<evidence type="ECO:0000313" key="3">
    <source>
        <dbReference type="EMBL" id="MXO69848.1"/>
    </source>
</evidence>
<reference evidence="3 4" key="1">
    <citation type="submission" date="2019-12" db="EMBL/GenBank/DDBJ databases">
        <title>Genomic-based taxomic classification of the family Erythrobacteraceae.</title>
        <authorList>
            <person name="Xu L."/>
        </authorList>
    </citation>
    <scope>NUCLEOTIDE SEQUENCE [LARGE SCALE GENOMIC DNA]</scope>
    <source>
        <strain evidence="3 4">H32</strain>
    </source>
</reference>
<dbReference type="PROSITE" id="PS50943">
    <property type="entry name" value="HTH_CROC1"/>
    <property type="match status" value="1"/>
</dbReference>
<dbReference type="Pfam" id="PF13560">
    <property type="entry name" value="HTH_31"/>
    <property type="match status" value="1"/>
</dbReference>
<keyword evidence="1" id="KW-0238">DNA-binding</keyword>
<dbReference type="Proteomes" id="UP000444401">
    <property type="component" value="Unassembled WGS sequence"/>
</dbReference>
<protein>
    <submittedName>
        <fullName evidence="3">Helix-turn-helix domain-containing protein</fullName>
    </submittedName>
</protein>
<dbReference type="InterPro" id="IPR009875">
    <property type="entry name" value="PilZ_domain"/>
</dbReference>
<dbReference type="CDD" id="cd00093">
    <property type="entry name" value="HTH_XRE"/>
    <property type="match status" value="1"/>
</dbReference>
<feature type="domain" description="HTH cro/C1-type" evidence="2">
    <location>
        <begin position="130"/>
        <end position="184"/>
    </location>
</feature>
<dbReference type="InterPro" id="IPR001387">
    <property type="entry name" value="Cro/C1-type_HTH"/>
</dbReference>
<dbReference type="SUPFAM" id="SSF141371">
    <property type="entry name" value="PilZ domain-like"/>
    <property type="match status" value="1"/>
</dbReference>
<keyword evidence="4" id="KW-1185">Reference proteome</keyword>
<dbReference type="PANTHER" id="PTHR46797">
    <property type="entry name" value="HTH-TYPE TRANSCRIPTIONAL REGULATOR"/>
    <property type="match status" value="1"/>
</dbReference>
<dbReference type="SMART" id="SM00530">
    <property type="entry name" value="HTH_XRE"/>
    <property type="match status" value="1"/>
</dbReference>
<dbReference type="InterPro" id="IPR050807">
    <property type="entry name" value="TransReg_Diox_bact_type"/>
</dbReference>
<organism evidence="3 4">
    <name type="scientific">Pelagerythrobacter marinus</name>
    <dbReference type="NCBI Taxonomy" id="538382"/>
    <lineage>
        <taxon>Bacteria</taxon>
        <taxon>Pseudomonadati</taxon>
        <taxon>Pseudomonadota</taxon>
        <taxon>Alphaproteobacteria</taxon>
        <taxon>Sphingomonadales</taxon>
        <taxon>Erythrobacteraceae</taxon>
        <taxon>Pelagerythrobacter</taxon>
    </lineage>
</organism>
<sequence length="221" mass="23357">MAIAAHLESDGATPGKRGAARLMLRFETVGSAQSGGGHPVRVHNASTTGLLLESEGALSVDDPIDIDFPHAGVVSARVVWASGNLYGCRFDRPLSQAALSAAQLRSETGLDLGGAGRPGRAAGESFAARLQRLRKERGLTLSQLGDRLGVSKPTVWAWEKGKARPLDSRIAAIAEALGASREELADVQDDAEAREVLARSREAIARAYGTEPAKIRIMIEL</sequence>
<evidence type="ECO:0000313" key="4">
    <source>
        <dbReference type="Proteomes" id="UP000444401"/>
    </source>
</evidence>
<proteinExistence type="predicted"/>
<name>A0ABW9V072_9SPHN</name>
<accession>A0ABW9V072</accession>
<comment type="caution">
    <text evidence="3">The sequence shown here is derived from an EMBL/GenBank/DDBJ whole genome shotgun (WGS) entry which is preliminary data.</text>
</comment>